<reference evidence="2 3" key="1">
    <citation type="submission" date="2016-10" db="EMBL/GenBank/DDBJ databases">
        <authorList>
            <person name="de Groot N.N."/>
        </authorList>
    </citation>
    <scope>NUCLEOTIDE SEQUENCE [LARGE SCALE GENOMIC DNA]</scope>
    <source>
        <strain evidence="2 3">RK1</strain>
    </source>
</reference>
<protein>
    <submittedName>
        <fullName evidence="2">Uncharacterized protein</fullName>
    </submittedName>
</protein>
<dbReference type="OrthoDB" id="662673at2"/>
<dbReference type="Proteomes" id="UP000198670">
    <property type="component" value="Unassembled WGS sequence"/>
</dbReference>
<dbReference type="EMBL" id="FOQO01000011">
    <property type="protein sequence ID" value="SFJ59457.1"/>
    <property type="molecule type" value="Genomic_DNA"/>
</dbReference>
<dbReference type="RefSeq" id="WP_090630192.1">
    <property type="nucleotide sequence ID" value="NZ_FOQO01000011.1"/>
</dbReference>
<accession>A0A1I3SPU5</accession>
<proteinExistence type="predicted"/>
<evidence type="ECO:0000313" key="2">
    <source>
        <dbReference type="EMBL" id="SFJ59457.1"/>
    </source>
</evidence>
<feature type="transmembrane region" description="Helical" evidence="1">
    <location>
        <begin position="118"/>
        <end position="141"/>
    </location>
</feature>
<keyword evidence="1" id="KW-0472">Membrane</keyword>
<dbReference type="AlphaFoldDB" id="A0A1I3SPU5"/>
<dbReference type="STRING" id="1477437.SAMN05444682_11198"/>
<feature type="transmembrane region" description="Helical" evidence="1">
    <location>
        <begin position="153"/>
        <end position="175"/>
    </location>
</feature>
<keyword evidence="1" id="KW-0812">Transmembrane</keyword>
<gene>
    <name evidence="2" type="ORF">SAMN05444682_11198</name>
</gene>
<organism evidence="2 3">
    <name type="scientific">Parapedobacter indicus</name>
    <dbReference type="NCBI Taxonomy" id="1477437"/>
    <lineage>
        <taxon>Bacteria</taxon>
        <taxon>Pseudomonadati</taxon>
        <taxon>Bacteroidota</taxon>
        <taxon>Sphingobacteriia</taxon>
        <taxon>Sphingobacteriales</taxon>
        <taxon>Sphingobacteriaceae</taxon>
        <taxon>Parapedobacter</taxon>
    </lineage>
</organism>
<evidence type="ECO:0000313" key="3">
    <source>
        <dbReference type="Proteomes" id="UP000198670"/>
    </source>
</evidence>
<name>A0A1I3SPU5_9SPHI</name>
<keyword evidence="3" id="KW-1185">Reference proteome</keyword>
<feature type="transmembrane region" description="Helical" evidence="1">
    <location>
        <begin position="91"/>
        <end position="112"/>
    </location>
</feature>
<evidence type="ECO:0000256" key="1">
    <source>
        <dbReference type="SAM" id="Phobius"/>
    </source>
</evidence>
<keyword evidence="1" id="KW-1133">Transmembrane helix</keyword>
<sequence length="232" mass="26934">MKLNEQQLKHLRTFIGQQGFTAIDLQMEIVDHVACSIEERMGGNPALTFEEALQQTHAEFGVSGFSTLKEAMANSLRKKYFRQMSLELKRWLSFPAVLVVGGFALVLYQLFFWIATPWLFVITGFVYLAFSVVAVAYNLWLQRKYRKLMAMQFANQFIILPTFLLYGGGGGWPTISNQFARYPEEAWVYACLFACITLFFTFLFAVFFRVTSYAIRNCREFERHDVLLKRID</sequence>
<feature type="transmembrane region" description="Helical" evidence="1">
    <location>
        <begin position="187"/>
        <end position="210"/>
    </location>
</feature>